<keyword evidence="2 5" id="KW-0285">Flavoprotein</keyword>
<evidence type="ECO:0000256" key="1">
    <source>
        <dbReference type="ARBA" id="ARBA00001932"/>
    </source>
</evidence>
<keyword evidence="9" id="KW-0456">Lyase</keyword>
<dbReference type="InterPro" id="IPR014729">
    <property type="entry name" value="Rossmann-like_a/b/a_fold"/>
</dbReference>
<dbReference type="PROSITE" id="PS51645">
    <property type="entry name" value="PHR_CRY_ALPHA_BETA"/>
    <property type="match status" value="1"/>
</dbReference>
<keyword evidence="3 5" id="KW-0274">FAD</keyword>
<gene>
    <name evidence="9" type="ORF">HGP29_06620</name>
</gene>
<feature type="site" description="Electron transfer via tryptophanyl radical" evidence="6">
    <location>
        <position position="365"/>
    </location>
</feature>
<name>A0A7X8XV14_9BACT</name>
<comment type="cofactor">
    <cofactor evidence="1">
        <name>(6R)-5,10-methylene-5,6,7,8-tetrahydrofolate</name>
        <dbReference type="ChEBI" id="CHEBI:15636"/>
    </cofactor>
</comment>
<dbReference type="PRINTS" id="PR00147">
    <property type="entry name" value="DNAPHOTLYASE"/>
</dbReference>
<dbReference type="Gene3D" id="1.25.40.80">
    <property type="match status" value="1"/>
</dbReference>
<feature type="site" description="Electron transfer via tryptophanyl radical" evidence="6">
    <location>
        <position position="342"/>
    </location>
</feature>
<dbReference type="InterPro" id="IPR006050">
    <property type="entry name" value="DNA_photolyase_N"/>
</dbReference>
<dbReference type="PROSITE" id="PS00691">
    <property type="entry name" value="DNA_PHOTOLYASES_1_2"/>
    <property type="match status" value="1"/>
</dbReference>
<dbReference type="GO" id="GO:0003677">
    <property type="term" value="F:DNA binding"/>
    <property type="evidence" value="ECO:0007669"/>
    <property type="project" value="TreeGrafter"/>
</dbReference>
<organism evidence="9 10">
    <name type="scientific">Flammeovirga agarivorans</name>
    <dbReference type="NCBI Taxonomy" id="2726742"/>
    <lineage>
        <taxon>Bacteria</taxon>
        <taxon>Pseudomonadati</taxon>
        <taxon>Bacteroidota</taxon>
        <taxon>Cytophagia</taxon>
        <taxon>Cytophagales</taxon>
        <taxon>Flammeovirgaceae</taxon>
        <taxon>Flammeovirga</taxon>
    </lineage>
</organism>
<dbReference type="GO" id="GO:0071949">
    <property type="term" value="F:FAD binding"/>
    <property type="evidence" value="ECO:0007669"/>
    <property type="project" value="TreeGrafter"/>
</dbReference>
<dbReference type="InterPro" id="IPR002081">
    <property type="entry name" value="Cryptochrome/DNA_photolyase_1"/>
</dbReference>
<dbReference type="GO" id="GO:0003904">
    <property type="term" value="F:deoxyribodipyrimidine photo-lyase activity"/>
    <property type="evidence" value="ECO:0007669"/>
    <property type="project" value="TreeGrafter"/>
</dbReference>
<reference evidence="9 10" key="1">
    <citation type="submission" date="2020-04" db="EMBL/GenBank/DDBJ databases">
        <title>Flammeovirga sp. SR4, a novel species isolated from seawater.</title>
        <authorList>
            <person name="Wang X."/>
        </authorList>
    </citation>
    <scope>NUCLEOTIDE SEQUENCE [LARGE SCALE GENOMIC DNA]</scope>
    <source>
        <strain evidence="9 10">SR4</strain>
    </source>
</reference>
<evidence type="ECO:0000256" key="4">
    <source>
        <dbReference type="ARBA" id="ARBA00022991"/>
    </source>
</evidence>
<dbReference type="GO" id="GO:0006950">
    <property type="term" value="P:response to stress"/>
    <property type="evidence" value="ECO:0007669"/>
    <property type="project" value="UniProtKB-ARBA"/>
</dbReference>
<dbReference type="GO" id="GO:0006139">
    <property type="term" value="P:nucleobase-containing compound metabolic process"/>
    <property type="evidence" value="ECO:0007669"/>
    <property type="project" value="UniProtKB-ARBA"/>
</dbReference>
<evidence type="ECO:0000313" key="10">
    <source>
        <dbReference type="Proteomes" id="UP000585050"/>
    </source>
</evidence>
<feature type="binding site" evidence="5">
    <location>
        <position position="215"/>
    </location>
    <ligand>
        <name>FAD</name>
        <dbReference type="ChEBI" id="CHEBI:57692"/>
    </ligand>
</feature>
<feature type="binding site" evidence="5">
    <location>
        <position position="255"/>
    </location>
    <ligand>
        <name>FAD</name>
        <dbReference type="ChEBI" id="CHEBI:57692"/>
    </ligand>
</feature>
<dbReference type="PANTHER" id="PTHR11455:SF9">
    <property type="entry name" value="CRYPTOCHROME CIRCADIAN CLOCK 5 ISOFORM X1"/>
    <property type="match status" value="1"/>
</dbReference>
<dbReference type="InterPro" id="IPR005101">
    <property type="entry name" value="Cryptochr/Photolyase_FAD-bd"/>
</dbReference>
<dbReference type="InterPro" id="IPR018394">
    <property type="entry name" value="DNA_photolyase_1_CS_C"/>
</dbReference>
<feature type="binding site" evidence="5">
    <location>
        <begin position="258"/>
        <end position="265"/>
    </location>
    <ligand>
        <name>FAD</name>
        <dbReference type="ChEBI" id="CHEBI:57692"/>
    </ligand>
</feature>
<evidence type="ECO:0000256" key="5">
    <source>
        <dbReference type="PIRSR" id="PIRSR602081-1"/>
    </source>
</evidence>
<dbReference type="RefSeq" id="WP_168881584.1">
    <property type="nucleotide sequence ID" value="NZ_JABAIL010000002.1"/>
</dbReference>
<evidence type="ECO:0000256" key="7">
    <source>
        <dbReference type="RuleBase" id="RU004182"/>
    </source>
</evidence>
<dbReference type="InterPro" id="IPR036155">
    <property type="entry name" value="Crypto/Photolyase_N_sf"/>
</dbReference>
<evidence type="ECO:0000313" key="9">
    <source>
        <dbReference type="EMBL" id="NLR90871.1"/>
    </source>
</evidence>
<feature type="domain" description="Photolyase/cryptochrome alpha/beta" evidence="8">
    <location>
        <begin position="3"/>
        <end position="133"/>
    </location>
</feature>
<accession>A0A7X8XV14</accession>
<dbReference type="Proteomes" id="UP000585050">
    <property type="component" value="Unassembled WGS sequence"/>
</dbReference>
<feature type="binding site" evidence="5">
    <location>
        <begin position="355"/>
        <end position="357"/>
    </location>
    <ligand>
        <name>FAD</name>
        <dbReference type="ChEBI" id="CHEBI:57692"/>
    </ligand>
</feature>
<dbReference type="InterPro" id="IPR036134">
    <property type="entry name" value="Crypto/Photolyase_FAD-like_sf"/>
</dbReference>
<comment type="caution">
    <text evidence="9">The sequence shown here is derived from an EMBL/GenBank/DDBJ whole genome shotgun (WGS) entry which is preliminary data.</text>
</comment>
<proteinExistence type="inferred from homology"/>
<feature type="site" description="Electron transfer via tryptophanyl radical" evidence="6">
    <location>
        <position position="289"/>
    </location>
</feature>
<dbReference type="AlphaFoldDB" id="A0A7X8XV14"/>
<evidence type="ECO:0000259" key="8">
    <source>
        <dbReference type="PROSITE" id="PS51645"/>
    </source>
</evidence>
<dbReference type="GO" id="GO:0009416">
    <property type="term" value="P:response to light stimulus"/>
    <property type="evidence" value="ECO:0007669"/>
    <property type="project" value="TreeGrafter"/>
</dbReference>
<dbReference type="Gene3D" id="3.40.50.620">
    <property type="entry name" value="HUPs"/>
    <property type="match status" value="1"/>
</dbReference>
<comment type="cofactor">
    <cofactor evidence="5">
        <name>FAD</name>
        <dbReference type="ChEBI" id="CHEBI:57692"/>
    </cofactor>
    <text evidence="5">Binds 1 FAD per subunit.</text>
</comment>
<evidence type="ECO:0000256" key="6">
    <source>
        <dbReference type="PIRSR" id="PIRSR602081-2"/>
    </source>
</evidence>
<evidence type="ECO:0000256" key="2">
    <source>
        <dbReference type="ARBA" id="ARBA00022630"/>
    </source>
</evidence>
<dbReference type="EMBL" id="JABAIL010000002">
    <property type="protein sequence ID" value="NLR90871.1"/>
    <property type="molecule type" value="Genomic_DNA"/>
</dbReference>
<protein>
    <submittedName>
        <fullName evidence="9">Deoxyribodipyrimidine photo-lyase</fullName>
    </submittedName>
</protein>
<comment type="similarity">
    <text evidence="7">Belongs to the DNA photolyase family.</text>
</comment>
<dbReference type="SUPFAM" id="SSF52425">
    <property type="entry name" value="Cryptochrome/photolyase, N-terminal domain"/>
    <property type="match status" value="1"/>
</dbReference>
<keyword evidence="4 7" id="KW-0157">Chromophore</keyword>
<dbReference type="PANTHER" id="PTHR11455">
    <property type="entry name" value="CRYPTOCHROME"/>
    <property type="match status" value="1"/>
</dbReference>
<dbReference type="SUPFAM" id="SSF48173">
    <property type="entry name" value="Cryptochrome/photolyase FAD-binding domain"/>
    <property type="match status" value="1"/>
</dbReference>
<evidence type="ECO:0000256" key="3">
    <source>
        <dbReference type="ARBA" id="ARBA00022827"/>
    </source>
</evidence>
<sequence length="435" mass="51122">MEKISIVWLRRDLRLVDNVALHHALSTSKHVLPIFIFDKNILEDLNDRQDPRVNFIHQQLNGIKEQLEELGSTLYTIYDTPTNAWKKLVSTYDISAVHTNHDYEPYALERDQEINTILADKQIPFITHKDQCIFEKEEITKDDGSPYVVFTPYSRKWKLRLQENPEAIQHFDCSLVENYYSCSPEAMVSLGDMGFENSGKVIPPLSLDLDIVTNYDQQRDFPSIKGTTHLGIHLRFGTISVREVLRQSYQLNEVFMNQIIWRDFYMMILFHFPHVVSNNYNRKYDKVIWENNEEYFEAWKNGKTGYPIVDAAMNELNTTGYMHNRARMIVASFLCKHLLIDWKWGEAYFAEKLLDFDLSANNGSWQWAAGTGTDAQPYFRVFNPESQMKKFDKDLKYIKKWIPNFDPKNYIEPIVEHKTARLKAIDTYKKALNAE</sequence>
<dbReference type="Pfam" id="PF00875">
    <property type="entry name" value="DNA_photolyase"/>
    <property type="match status" value="1"/>
</dbReference>
<keyword evidence="10" id="KW-1185">Reference proteome</keyword>
<dbReference type="Gene3D" id="1.10.579.10">
    <property type="entry name" value="DNA Cyclobutane Dipyrimidine Photolyase, subunit A, domain 3"/>
    <property type="match status" value="1"/>
</dbReference>
<dbReference type="Pfam" id="PF03441">
    <property type="entry name" value="FAD_binding_7"/>
    <property type="match status" value="1"/>
</dbReference>